<feature type="region of interest" description="Disordered" evidence="11">
    <location>
        <begin position="971"/>
        <end position="1205"/>
    </location>
</feature>
<dbReference type="GO" id="GO:0005874">
    <property type="term" value="C:microtubule"/>
    <property type="evidence" value="ECO:0007669"/>
    <property type="project" value="UniProtKB-KW"/>
</dbReference>
<evidence type="ECO:0000259" key="14">
    <source>
        <dbReference type="PROSITE" id="PS51307"/>
    </source>
</evidence>
<feature type="region of interest" description="Disordered" evidence="11">
    <location>
        <begin position="369"/>
        <end position="393"/>
    </location>
</feature>
<reference evidence="15" key="1">
    <citation type="journal article" date="2023" name="Science">
        <title>Genome structures resolve the early diversification of teleost fishes.</title>
        <authorList>
            <person name="Parey E."/>
            <person name="Louis A."/>
            <person name="Montfort J."/>
            <person name="Bouchez O."/>
            <person name="Roques C."/>
            <person name="Iampietro C."/>
            <person name="Lluch J."/>
            <person name="Castinel A."/>
            <person name="Donnadieu C."/>
            <person name="Desvignes T."/>
            <person name="Floi Bucao C."/>
            <person name="Jouanno E."/>
            <person name="Wen M."/>
            <person name="Mejri S."/>
            <person name="Dirks R."/>
            <person name="Jansen H."/>
            <person name="Henkel C."/>
            <person name="Chen W.J."/>
            <person name="Zahm M."/>
            <person name="Cabau C."/>
            <person name="Klopp C."/>
            <person name="Thompson A.W."/>
            <person name="Robinson-Rechavi M."/>
            <person name="Braasch I."/>
            <person name="Lecointre G."/>
            <person name="Bobe J."/>
            <person name="Postlethwait J.H."/>
            <person name="Berthelot C."/>
            <person name="Roest Crollius H."/>
            <person name="Guiguen Y."/>
        </authorList>
    </citation>
    <scope>NUCLEOTIDE SEQUENCE</scope>
    <source>
        <strain evidence="15">Concon-B</strain>
    </source>
</reference>
<dbReference type="PROSITE" id="PS50106">
    <property type="entry name" value="PDZ"/>
    <property type="match status" value="1"/>
</dbReference>
<feature type="compositionally biased region" description="Low complexity" evidence="11">
    <location>
        <begin position="310"/>
        <end position="325"/>
    </location>
</feature>
<feature type="compositionally biased region" description="Basic and acidic residues" evidence="11">
    <location>
        <begin position="606"/>
        <end position="616"/>
    </location>
</feature>
<evidence type="ECO:0000256" key="5">
    <source>
        <dbReference type="ARBA" id="ARBA00022553"/>
    </source>
</evidence>
<dbReference type="CDD" id="cd06750">
    <property type="entry name" value="PDZ_shroom2_3_4-like"/>
    <property type="match status" value="1"/>
</dbReference>
<feature type="compositionally biased region" description="Low complexity" evidence="11">
    <location>
        <begin position="234"/>
        <end position="244"/>
    </location>
</feature>
<proteinExistence type="inferred from homology"/>
<comment type="caution">
    <text evidence="15">The sequence shown here is derived from an EMBL/GenBank/DDBJ whole genome shotgun (WGS) entry which is preliminary data.</text>
</comment>
<dbReference type="InterPro" id="IPR001478">
    <property type="entry name" value="PDZ"/>
</dbReference>
<feature type="compositionally biased region" description="Polar residues" evidence="11">
    <location>
        <begin position="736"/>
        <end position="747"/>
    </location>
</feature>
<feature type="region of interest" description="Disordered" evidence="11">
    <location>
        <begin position="733"/>
        <end position="784"/>
    </location>
</feature>
<dbReference type="GO" id="GO:0005912">
    <property type="term" value="C:adherens junction"/>
    <property type="evidence" value="ECO:0007669"/>
    <property type="project" value="TreeGrafter"/>
</dbReference>
<feature type="compositionally biased region" description="Polar residues" evidence="11">
    <location>
        <begin position="490"/>
        <end position="512"/>
    </location>
</feature>
<dbReference type="PROSITE" id="PS51306">
    <property type="entry name" value="ASD1"/>
    <property type="match status" value="1"/>
</dbReference>
<evidence type="ECO:0000259" key="13">
    <source>
        <dbReference type="PROSITE" id="PS51306"/>
    </source>
</evidence>
<sequence>MDAAGHSTDLRYTGKDCRPAHGILHEGVEVLGTLERRVGDSEGWRLVDVLLTGGAPWGFTLRGGREHHEPLLITKVEEGSKAAAVRLQVGDEIININEVPLSGYRQEAICLVKGSHKTLTLVVRRRNEPVSRPHSWHSTKFTEGQSDNGKTQLTPTPIWHSRYDASSSSSDLSGCWEPANLRRVSDQFSSLGSMDSLEHSPHSYPPGRLSPAKSNNSVEHLGGGGGGGSKRDSAYSSFSTASSTPDYTLSQSNAASTENMLCKVGQWDSGGRHSNGRHSQSLCEGDRPGYLQLPPSGGGRESPRAGVDQPGSRHSCSSSSSGRPSAGPVWHVPEKKKAAAPSPPPPLPPVRSDSFAVTKVHEKGLVIPYAEEPGPRPQPKPQSQGPENFPRTHHHVVERGPDVRLMYSALHKADGLHPYMPADSYNNNGQFASSNKLYSLSSTDVRSGQAPYAYVPHRHQRQYSDESTFYMGPRLATVPRPQAPAGGYYSSMQELPTNSHNQGRTSSTSLSGATVDPNTDGHSRYYCLMARQPPGPITQAALVKVEGWKGGVGMGAGPGLGAGLDASQSLGIRGSATIPQKAHKAKNPLPVPQQACEGGKDSNGTTRREEAPHLDRLASAAPKPGPEERGGQRAAVGPIAEPNYMSYPPSKHSGACQQRHVQQQCEPWLSREDGKICPQTTPMLHSLSREGVVSWSDPRTDEAGAEGAPQGGKQVRRSDRFATTLRNEIQMKRAQLQKSRSAATLTGPSEVEEDNAEQEAWRLSSTEASTNSASTSSDGSFTSSYKDNLKEAQARVLQATSFRRRDLEPVQQENSAGADGLPHPPSSCSTLPLQGRPAPLAVGTQVSRIGGRKRFSAEKRLRSFSEPDKINEVGVVVELTRGEASGSFADRRNFFEATGRLAFLKPAPKQAQRSSPEDQSEPKPGRESYPGSESRLMGAPEEPEPAHVDRQAQLEQHRLGTFAEYEATWNVQRKPTEARPSGRYHSADNILDPGVEERNKPSYVHERSRSSPSADFHGENIPVAGRKSAEYSQAEPKLAGQETTVPRVIEGASSKPRERETTAQLADGILALPLQPLDRCRRPESLSPLSDSQESLPGPPGNQATTPRSPAAEPSPLSPSQGSPATPPGEVLPKPEASALPPSSTSISHMPASLLQPSMDGQRSPSPQFVPQRLTDRPPVSLQEDTTSRQGKLSESNPSVRKVPVKIVHQAVSSVEREAQAYAPQSETPATPPLASLGSPEPSYSLFCTYTRPREPQLEPQLEGPLAHPTAPQETQPPQVVASSEEDRKREELARDILGRDKSLADILDQTKMKTTMDLMEGIFPQGEQLLEGAQQRRKVPPKQTSPKSTEERQEEDSLAASVALVTSSSYYSTSAPKAELLIKMKDMQEQIEEQDSEDELDIDLANKKQELIDSLSRKLQVLREARESLLEDIQANNALGDEVEATVQQVCKPNELDKFRMFAGDLDKVVSLLLSLSGRLARVENALNTLEEGAAPGEKRTLTEKRKLLIRQHEDAKELKENLDRRERVVYDILASYLDEDHLADYEHFVKMKSALIIEQRKLEDKIKLGEEQLKCLMDSLPLEQRLPF</sequence>
<dbReference type="InterPro" id="IPR014799">
    <property type="entry name" value="ASD2_dom"/>
</dbReference>
<accession>A0A9Q1DVQ4</accession>
<feature type="compositionally biased region" description="Low complexity" evidence="11">
    <location>
        <begin position="764"/>
        <end position="784"/>
    </location>
</feature>
<keyword evidence="7 9" id="KW-0009">Actin-binding</keyword>
<feature type="compositionally biased region" description="Low complexity" evidence="11">
    <location>
        <begin position="1107"/>
        <end position="1120"/>
    </location>
</feature>
<feature type="region of interest" description="Disordered" evidence="11">
    <location>
        <begin position="580"/>
        <end position="633"/>
    </location>
</feature>
<feature type="region of interest" description="Disordered" evidence="11">
    <location>
        <begin position="1333"/>
        <end position="1359"/>
    </location>
</feature>
<keyword evidence="4" id="KW-0963">Cytoplasm</keyword>
<name>A0A9Q1DVQ4_CONCO</name>
<dbReference type="SMART" id="SM00228">
    <property type="entry name" value="PDZ"/>
    <property type="match status" value="1"/>
</dbReference>
<feature type="region of interest" description="Disordered" evidence="11">
    <location>
        <begin position="131"/>
        <end position="158"/>
    </location>
</feature>
<dbReference type="GO" id="GO:0016324">
    <property type="term" value="C:apical plasma membrane"/>
    <property type="evidence" value="ECO:0007669"/>
    <property type="project" value="TreeGrafter"/>
</dbReference>
<feature type="compositionally biased region" description="Basic and acidic residues" evidence="11">
    <location>
        <begin position="995"/>
        <end position="1009"/>
    </location>
</feature>
<dbReference type="Pfam" id="PF08687">
    <property type="entry name" value="ASD2"/>
    <property type="match status" value="1"/>
</dbReference>
<evidence type="ECO:0000256" key="2">
    <source>
        <dbReference type="ARBA" id="ARBA00006469"/>
    </source>
</evidence>
<dbReference type="EMBL" id="JAFJMO010000003">
    <property type="protein sequence ID" value="KAJ8282489.1"/>
    <property type="molecule type" value="Genomic_DNA"/>
</dbReference>
<feature type="coiled-coil region" evidence="10">
    <location>
        <begin position="1378"/>
        <end position="1433"/>
    </location>
</feature>
<dbReference type="InterPro" id="IPR027685">
    <property type="entry name" value="Shroom_fam"/>
</dbReference>
<feature type="coiled-coil region" evidence="10">
    <location>
        <begin position="1500"/>
        <end position="1527"/>
    </location>
</feature>
<dbReference type="Pfam" id="PF00595">
    <property type="entry name" value="PDZ"/>
    <property type="match status" value="1"/>
</dbReference>
<feature type="region of interest" description="Disordered" evidence="11">
    <location>
        <begin position="271"/>
        <end position="353"/>
    </location>
</feature>
<feature type="region of interest" description="Disordered" evidence="11">
    <location>
        <begin position="688"/>
        <end position="718"/>
    </location>
</feature>
<dbReference type="OrthoDB" id="10063560at2759"/>
<evidence type="ECO:0000259" key="12">
    <source>
        <dbReference type="PROSITE" id="PS50106"/>
    </source>
</evidence>
<feature type="compositionally biased region" description="Polar residues" evidence="11">
    <location>
        <begin position="136"/>
        <end position="155"/>
    </location>
</feature>
<evidence type="ECO:0000256" key="8">
    <source>
        <dbReference type="ARBA" id="ARBA00023212"/>
    </source>
</evidence>
<dbReference type="PROSITE" id="PS51307">
    <property type="entry name" value="ASD2"/>
    <property type="match status" value="1"/>
</dbReference>
<dbReference type="GO" id="GO:0007015">
    <property type="term" value="P:actin filament organization"/>
    <property type="evidence" value="ECO:0007669"/>
    <property type="project" value="TreeGrafter"/>
</dbReference>
<comment type="subcellular location">
    <subcellularLocation>
        <location evidence="1">Cytoplasm</location>
        <location evidence="1">Cytoskeleton</location>
    </subcellularLocation>
</comment>
<dbReference type="PANTHER" id="PTHR15012:SF8">
    <property type="entry name" value="PROTEIN SHROOM2"/>
    <property type="match status" value="1"/>
</dbReference>
<dbReference type="GO" id="GO:0030864">
    <property type="term" value="C:cortical actin cytoskeleton"/>
    <property type="evidence" value="ECO:0007669"/>
    <property type="project" value="TreeGrafter"/>
</dbReference>
<dbReference type="InterPro" id="IPR014800">
    <property type="entry name" value="ASD1_dom"/>
</dbReference>
<evidence type="ECO:0000256" key="7">
    <source>
        <dbReference type="ARBA" id="ARBA00023203"/>
    </source>
</evidence>
<dbReference type="SUPFAM" id="SSF50156">
    <property type="entry name" value="PDZ domain-like"/>
    <property type="match status" value="1"/>
</dbReference>
<organism evidence="15 16">
    <name type="scientific">Conger conger</name>
    <name type="common">Conger eel</name>
    <name type="synonym">Muraena conger</name>
    <dbReference type="NCBI Taxonomy" id="82655"/>
    <lineage>
        <taxon>Eukaryota</taxon>
        <taxon>Metazoa</taxon>
        <taxon>Chordata</taxon>
        <taxon>Craniata</taxon>
        <taxon>Vertebrata</taxon>
        <taxon>Euteleostomi</taxon>
        <taxon>Actinopterygii</taxon>
        <taxon>Neopterygii</taxon>
        <taxon>Teleostei</taxon>
        <taxon>Anguilliformes</taxon>
        <taxon>Congridae</taxon>
        <taxon>Conger</taxon>
    </lineage>
</organism>
<keyword evidence="16" id="KW-1185">Reference proteome</keyword>
<feature type="compositionally biased region" description="Basic and acidic residues" evidence="11">
    <location>
        <begin position="1285"/>
        <end position="1303"/>
    </location>
</feature>
<dbReference type="Gene3D" id="6.10.250.3120">
    <property type="match status" value="1"/>
</dbReference>
<dbReference type="PANTHER" id="PTHR15012">
    <property type="entry name" value="APICAL PROTEIN/SHROOM-RELATED"/>
    <property type="match status" value="1"/>
</dbReference>
<evidence type="ECO:0000256" key="6">
    <source>
        <dbReference type="ARBA" id="ARBA00022701"/>
    </source>
</evidence>
<dbReference type="GO" id="GO:0051015">
    <property type="term" value="F:actin filament binding"/>
    <property type="evidence" value="ECO:0007669"/>
    <property type="project" value="InterPro"/>
</dbReference>
<comment type="similarity">
    <text evidence="2">Belongs to the shroom family.</text>
</comment>
<keyword evidence="3" id="KW-0217">Developmental protein</keyword>
<dbReference type="GO" id="GO:0043296">
    <property type="term" value="C:apical junction complex"/>
    <property type="evidence" value="ECO:0007669"/>
    <property type="project" value="TreeGrafter"/>
</dbReference>
<dbReference type="FunFam" id="2.30.42.10:FF:000100">
    <property type="entry name" value="Shroom family member 2"/>
    <property type="match status" value="1"/>
</dbReference>
<feature type="compositionally biased region" description="Polar residues" evidence="11">
    <location>
        <begin position="1272"/>
        <end position="1282"/>
    </location>
</feature>
<evidence type="ECO:0000256" key="11">
    <source>
        <dbReference type="SAM" id="MobiDB-lite"/>
    </source>
</evidence>
<feature type="domain" description="PDZ" evidence="12">
    <location>
        <begin position="46"/>
        <end position="127"/>
    </location>
</feature>
<evidence type="ECO:0000256" key="3">
    <source>
        <dbReference type="ARBA" id="ARBA00022473"/>
    </source>
</evidence>
<dbReference type="Pfam" id="PF08688">
    <property type="entry name" value="ASD1"/>
    <property type="match status" value="1"/>
</dbReference>
<feature type="compositionally biased region" description="Polar residues" evidence="11">
    <location>
        <begin position="1155"/>
        <end position="1169"/>
    </location>
</feature>
<feature type="domain" description="ASD1" evidence="13">
    <location>
        <begin position="789"/>
        <end position="874"/>
    </location>
</feature>
<feature type="region of interest" description="Disordered" evidence="11">
    <location>
        <begin position="191"/>
        <end position="252"/>
    </location>
</feature>
<evidence type="ECO:0000313" key="15">
    <source>
        <dbReference type="EMBL" id="KAJ8282489.1"/>
    </source>
</evidence>
<gene>
    <name evidence="15" type="ORF">COCON_G00050080</name>
</gene>
<dbReference type="InterPro" id="IPR036034">
    <property type="entry name" value="PDZ_sf"/>
</dbReference>
<feature type="region of interest" description="Disordered" evidence="11">
    <location>
        <begin position="801"/>
        <end position="836"/>
    </location>
</feature>
<dbReference type="Proteomes" id="UP001152803">
    <property type="component" value="Unassembled WGS sequence"/>
</dbReference>
<keyword evidence="5" id="KW-0597">Phosphoprotein</keyword>
<evidence type="ECO:0008006" key="17">
    <source>
        <dbReference type="Google" id="ProtNLM"/>
    </source>
</evidence>
<feature type="domain" description="ASD2" evidence="14">
    <location>
        <begin position="1291"/>
        <end position="1583"/>
    </location>
</feature>
<evidence type="ECO:0000256" key="1">
    <source>
        <dbReference type="ARBA" id="ARBA00004245"/>
    </source>
</evidence>
<feature type="compositionally biased region" description="Polar residues" evidence="11">
    <location>
        <begin position="1183"/>
        <end position="1199"/>
    </location>
</feature>
<evidence type="ECO:0000256" key="9">
    <source>
        <dbReference type="PROSITE-ProRule" id="PRU00637"/>
    </source>
</evidence>
<keyword evidence="8" id="KW-0206">Cytoskeleton</keyword>
<keyword evidence="6" id="KW-0493">Microtubule</keyword>
<dbReference type="Gene3D" id="2.30.42.10">
    <property type="match status" value="1"/>
</dbReference>
<feature type="region of interest" description="Disordered" evidence="11">
    <location>
        <begin position="483"/>
        <end position="517"/>
    </location>
</feature>
<evidence type="ECO:0000313" key="16">
    <source>
        <dbReference type="Proteomes" id="UP001152803"/>
    </source>
</evidence>
<keyword evidence="10" id="KW-0175">Coiled coil</keyword>
<protein>
    <recommendedName>
        <fullName evidence="17">Protein Shroom2</fullName>
    </recommendedName>
</protein>
<feature type="region of interest" description="Disordered" evidence="11">
    <location>
        <begin position="1218"/>
        <end position="1303"/>
    </location>
</feature>
<feature type="region of interest" description="Disordered" evidence="11">
    <location>
        <begin position="903"/>
        <end position="950"/>
    </location>
</feature>
<evidence type="ECO:0000256" key="4">
    <source>
        <dbReference type="ARBA" id="ARBA00022490"/>
    </source>
</evidence>
<evidence type="ECO:0000256" key="10">
    <source>
        <dbReference type="SAM" id="Coils"/>
    </source>
</evidence>